<evidence type="ECO:0000256" key="1">
    <source>
        <dbReference type="ARBA" id="ARBA00004953"/>
    </source>
</evidence>
<evidence type="ECO:0000256" key="4">
    <source>
        <dbReference type="ARBA" id="ARBA00022679"/>
    </source>
</evidence>
<keyword evidence="3" id="KW-0489">Methyltransferase</keyword>
<protein>
    <submittedName>
        <fullName evidence="7">Precorrin-6A synthase [deacetylating]</fullName>
    </submittedName>
</protein>
<dbReference type="InterPro" id="IPR000878">
    <property type="entry name" value="4pyrrol_Mease"/>
</dbReference>
<dbReference type="PIRSF" id="PIRSF036525">
    <property type="entry name" value="CobF"/>
    <property type="match status" value="1"/>
</dbReference>
<dbReference type="Pfam" id="PF00590">
    <property type="entry name" value="TP_methylase"/>
    <property type="match status" value="1"/>
</dbReference>
<dbReference type="InterPro" id="IPR014777">
    <property type="entry name" value="4pyrrole_Mease_sub1"/>
</dbReference>
<dbReference type="GO" id="GO:0032259">
    <property type="term" value="P:methylation"/>
    <property type="evidence" value="ECO:0007669"/>
    <property type="project" value="UniProtKB-KW"/>
</dbReference>
<dbReference type="GO" id="GO:0043819">
    <property type="term" value="F:precorrin-6A synthase (deacetylating) activity"/>
    <property type="evidence" value="ECO:0007669"/>
    <property type="project" value="InterPro"/>
</dbReference>
<evidence type="ECO:0000256" key="2">
    <source>
        <dbReference type="ARBA" id="ARBA00022573"/>
    </source>
</evidence>
<dbReference type="InterPro" id="IPR035996">
    <property type="entry name" value="4pyrrol_Methylase_sf"/>
</dbReference>
<dbReference type="CDD" id="cd11643">
    <property type="entry name" value="Precorrin-6A-synthase"/>
    <property type="match status" value="1"/>
</dbReference>
<dbReference type="EMBL" id="AP022324">
    <property type="protein sequence ID" value="BBU45539.1"/>
    <property type="molecule type" value="Genomic_DNA"/>
</dbReference>
<dbReference type="InterPro" id="IPR014776">
    <property type="entry name" value="4pyrrole_Mease_sub2"/>
</dbReference>
<evidence type="ECO:0000256" key="5">
    <source>
        <dbReference type="ARBA" id="ARBA00022691"/>
    </source>
</evidence>
<sequence>MKNLLLIGIGPGDPRQVTYEAVDALRKASVFFVLDKGRNKDELVRLRTGILQRYRPEGGYRLLQVADPLRDARADDYLAAVQGWHRQRAALYGQLIEQEIGDGETGAFLLWGEPTLYDSTLRILDLVRERGVALRLQIIPGISSVQALAARHQVPLNRIGEPLTVLPGRRLTEQGPIDNVVVMLDGQCAFAQLDDPALVIYWGAYLGTEDEVLIAGPLQAVKAQILEVRERERRRKGWIMDTYLLRR</sequence>
<dbReference type="Gene3D" id="3.30.950.10">
    <property type="entry name" value="Methyltransferase, Cobalt-precorrin-4 Transmethylase, Domain 2"/>
    <property type="match status" value="1"/>
</dbReference>
<dbReference type="Gene3D" id="3.40.1010.10">
    <property type="entry name" value="Cobalt-precorrin-4 Transmethylase, Domain 1"/>
    <property type="match status" value="1"/>
</dbReference>
<proteinExistence type="predicted"/>
<dbReference type="AlphaFoldDB" id="A0A7U6RDH4"/>
<name>A0A7U6RDH4_PSEPU</name>
<keyword evidence="2" id="KW-0169">Cobalamin biosynthesis</keyword>
<dbReference type="Proteomes" id="UP000464661">
    <property type="component" value="Chromosome"/>
</dbReference>
<dbReference type="PANTHER" id="PTHR43467">
    <property type="entry name" value="COBALT-PRECORRIN-2 C(20)-METHYLTRANSFERASE"/>
    <property type="match status" value="1"/>
</dbReference>
<dbReference type="InterPro" id="IPR012797">
    <property type="entry name" value="CobF"/>
</dbReference>
<organism evidence="7 8">
    <name type="scientific">Pseudomonas putida</name>
    <name type="common">Arthrobacter siderocapsulatus</name>
    <dbReference type="NCBI Taxonomy" id="303"/>
    <lineage>
        <taxon>Bacteria</taxon>
        <taxon>Pseudomonadati</taxon>
        <taxon>Pseudomonadota</taxon>
        <taxon>Gammaproteobacteria</taxon>
        <taxon>Pseudomonadales</taxon>
        <taxon>Pseudomonadaceae</taxon>
        <taxon>Pseudomonas</taxon>
    </lineage>
</organism>
<keyword evidence="5" id="KW-0949">S-adenosyl-L-methionine</keyword>
<evidence type="ECO:0000259" key="6">
    <source>
        <dbReference type="Pfam" id="PF00590"/>
    </source>
</evidence>
<evidence type="ECO:0000313" key="8">
    <source>
        <dbReference type="Proteomes" id="UP000464661"/>
    </source>
</evidence>
<dbReference type="SUPFAM" id="SSF53790">
    <property type="entry name" value="Tetrapyrrole methylase"/>
    <property type="match status" value="1"/>
</dbReference>
<reference evidence="7 8" key="1">
    <citation type="submission" date="2020-01" db="EMBL/GenBank/DDBJ databases">
        <title>Complete Genome Sequence of Pseudomonas putida Strain TS312, Harboring the HdtS type N-acyl-homoserine Lactone Synthase, Isolated from a Paper Mill.</title>
        <authorList>
            <person name="Hosoe A."/>
            <person name="Suenaga T."/>
            <person name="Sugi T."/>
            <person name="Izumi T."/>
            <person name="Nagai N."/>
            <person name="Terada A."/>
        </authorList>
    </citation>
    <scope>NUCLEOTIDE SEQUENCE [LARGE SCALE GENOMIC DNA]</scope>
    <source>
        <strain evidence="7 8">TS312</strain>
    </source>
</reference>
<feature type="domain" description="Tetrapyrrole methylase" evidence="6">
    <location>
        <begin position="4"/>
        <end position="220"/>
    </location>
</feature>
<comment type="pathway">
    <text evidence="1">Cofactor biosynthesis; adenosylcobalamin biosynthesis.</text>
</comment>
<accession>A0A7U6RDH4</accession>
<evidence type="ECO:0000313" key="7">
    <source>
        <dbReference type="EMBL" id="BBU45539.1"/>
    </source>
</evidence>
<dbReference type="RefSeq" id="WP_019099470.1">
    <property type="nucleotide sequence ID" value="NZ_AP022324.1"/>
</dbReference>
<evidence type="ECO:0000256" key="3">
    <source>
        <dbReference type="ARBA" id="ARBA00022603"/>
    </source>
</evidence>
<dbReference type="PANTHER" id="PTHR43467:SF1">
    <property type="entry name" value="PRECORRIN-6A SYNTHASE [DEACETYLATING]"/>
    <property type="match status" value="1"/>
</dbReference>
<gene>
    <name evidence="7" type="ORF">PPTS312_34540</name>
</gene>
<dbReference type="NCBIfam" id="TIGR02434">
    <property type="entry name" value="CobF"/>
    <property type="match status" value="1"/>
</dbReference>
<keyword evidence="4" id="KW-0808">Transferase</keyword>
<dbReference type="GO" id="GO:0009236">
    <property type="term" value="P:cobalamin biosynthetic process"/>
    <property type="evidence" value="ECO:0007669"/>
    <property type="project" value="UniProtKB-KW"/>
</dbReference>